<evidence type="ECO:0000313" key="2">
    <source>
        <dbReference type="EMBL" id="MPC48111.1"/>
    </source>
</evidence>
<dbReference type="EMBL" id="VSRR010008112">
    <property type="protein sequence ID" value="MPC48111.1"/>
    <property type="molecule type" value="Genomic_DNA"/>
</dbReference>
<name>A0A5B7FL04_PORTR</name>
<protein>
    <submittedName>
        <fullName evidence="2">Uncharacterized protein</fullName>
    </submittedName>
</protein>
<keyword evidence="3" id="KW-1185">Reference proteome</keyword>
<organism evidence="2 3">
    <name type="scientific">Portunus trituberculatus</name>
    <name type="common">Swimming crab</name>
    <name type="synonym">Neptunus trituberculatus</name>
    <dbReference type="NCBI Taxonomy" id="210409"/>
    <lineage>
        <taxon>Eukaryota</taxon>
        <taxon>Metazoa</taxon>
        <taxon>Ecdysozoa</taxon>
        <taxon>Arthropoda</taxon>
        <taxon>Crustacea</taxon>
        <taxon>Multicrustacea</taxon>
        <taxon>Malacostraca</taxon>
        <taxon>Eumalacostraca</taxon>
        <taxon>Eucarida</taxon>
        <taxon>Decapoda</taxon>
        <taxon>Pleocyemata</taxon>
        <taxon>Brachyura</taxon>
        <taxon>Eubrachyura</taxon>
        <taxon>Portunoidea</taxon>
        <taxon>Portunidae</taxon>
        <taxon>Portuninae</taxon>
        <taxon>Portunus</taxon>
    </lineage>
</organism>
<reference evidence="2 3" key="1">
    <citation type="submission" date="2019-05" db="EMBL/GenBank/DDBJ databases">
        <title>Another draft genome of Portunus trituberculatus and its Hox gene families provides insights of decapod evolution.</title>
        <authorList>
            <person name="Jeong J.-H."/>
            <person name="Song I."/>
            <person name="Kim S."/>
            <person name="Choi T."/>
            <person name="Kim D."/>
            <person name="Ryu S."/>
            <person name="Kim W."/>
        </authorList>
    </citation>
    <scope>NUCLEOTIDE SEQUENCE [LARGE SCALE GENOMIC DNA]</scope>
    <source>
        <tissue evidence="2">Muscle</tissue>
    </source>
</reference>
<dbReference type="Proteomes" id="UP000324222">
    <property type="component" value="Unassembled WGS sequence"/>
</dbReference>
<dbReference type="AlphaFoldDB" id="A0A5B7FL04"/>
<feature type="compositionally biased region" description="Basic residues" evidence="1">
    <location>
        <begin position="10"/>
        <end position="27"/>
    </location>
</feature>
<feature type="region of interest" description="Disordered" evidence="1">
    <location>
        <begin position="1"/>
        <end position="27"/>
    </location>
</feature>
<proteinExistence type="predicted"/>
<accession>A0A5B7FL04</accession>
<sequence length="73" mass="8441">MLIKSCPAPHFRRRRGGGGGRRRRRRRLKRRAREMEGCWCGVLFKLCPGRRDLRSGEWLPALPLPTLTLTLTG</sequence>
<gene>
    <name evidence="2" type="ORF">E2C01_041876</name>
</gene>
<comment type="caution">
    <text evidence="2">The sequence shown here is derived from an EMBL/GenBank/DDBJ whole genome shotgun (WGS) entry which is preliminary data.</text>
</comment>
<evidence type="ECO:0000256" key="1">
    <source>
        <dbReference type="SAM" id="MobiDB-lite"/>
    </source>
</evidence>
<evidence type="ECO:0000313" key="3">
    <source>
        <dbReference type="Proteomes" id="UP000324222"/>
    </source>
</evidence>